<dbReference type="Gene3D" id="2.160.10.10">
    <property type="entry name" value="Hexapeptide repeat proteins"/>
    <property type="match status" value="1"/>
</dbReference>
<comment type="subunit">
    <text evidence="7">Homotrimer.</text>
</comment>
<organism evidence="9 10">
    <name type="scientific">Cellvibrio fibrivorans</name>
    <dbReference type="NCBI Taxonomy" id="126350"/>
    <lineage>
        <taxon>Bacteria</taxon>
        <taxon>Pseudomonadati</taxon>
        <taxon>Pseudomonadota</taxon>
        <taxon>Gammaproteobacteria</taxon>
        <taxon>Cellvibrionales</taxon>
        <taxon>Cellvibrionaceae</taxon>
        <taxon>Cellvibrio</taxon>
    </lineage>
</organism>
<keyword evidence="4 7" id="KW-0677">Repeat</keyword>
<evidence type="ECO:0000259" key="8">
    <source>
        <dbReference type="Pfam" id="PF04613"/>
    </source>
</evidence>
<name>A0ABU1UXD9_9GAMM</name>
<dbReference type="EC" id="2.3.1.191" evidence="7"/>
<evidence type="ECO:0000256" key="3">
    <source>
        <dbReference type="ARBA" id="ARBA00022679"/>
    </source>
</evidence>
<evidence type="ECO:0000313" key="10">
    <source>
        <dbReference type="Proteomes" id="UP001253595"/>
    </source>
</evidence>
<dbReference type="RefSeq" id="WP_310071657.1">
    <property type="nucleotide sequence ID" value="NZ_JAVDVX010000003.1"/>
</dbReference>
<evidence type="ECO:0000256" key="2">
    <source>
        <dbReference type="ARBA" id="ARBA00022556"/>
    </source>
</evidence>
<dbReference type="InterPro" id="IPR007691">
    <property type="entry name" value="LpxD"/>
</dbReference>
<keyword evidence="1 7" id="KW-0444">Lipid biosynthesis</keyword>
<evidence type="ECO:0000256" key="7">
    <source>
        <dbReference type="HAMAP-Rule" id="MF_00523"/>
    </source>
</evidence>
<evidence type="ECO:0000313" key="9">
    <source>
        <dbReference type="EMBL" id="MDR7089865.1"/>
    </source>
</evidence>
<comment type="function">
    <text evidence="7">Catalyzes the N-acylation of UDP-3-O-acylglucosamine using 3-hydroxyacyl-ACP as the acyl donor. Is involved in the biosynthesis of lipid A, a phosphorylated glycolipid that anchors the lipopolysaccharide to the outer membrane of the cell.</text>
</comment>
<dbReference type="InterPro" id="IPR001451">
    <property type="entry name" value="Hexapep"/>
</dbReference>
<dbReference type="NCBIfam" id="TIGR01853">
    <property type="entry name" value="lipid_A_lpxD"/>
    <property type="match status" value="1"/>
</dbReference>
<dbReference type="Pfam" id="PF00132">
    <property type="entry name" value="Hexapep"/>
    <property type="match status" value="3"/>
</dbReference>
<sequence>MKRSYLLAELAQLLGAELRGNAEHEISALATLQSAGSADLSFIANPAYKKYLSTTQAGALLINAELADEFAGNKLVIKNPYVAYARLSAIFEFLRAPYSGIHPTAVIGEDCFLGEDISIGANAVIGDGVTLADGVIVGPGSYVGNDSVVGANTRLAANVSVYHGVSIGADCMLHSGCVIGADGFGFAPDASGWIKIHQLGGVQIGNKVEIGACTCIDRGALDDTFIGDGAIIDNQVQIGHNVRIGKNTAIAAHTAIAGSTTIGAGCTIAGAVAIAGHLTLADKVHITGRSMVSASISEPGSYSSGTPLAPTKDWRKNAARFRHLDALATRLIKLERTHGAE</sequence>
<dbReference type="NCBIfam" id="NF002060">
    <property type="entry name" value="PRK00892.1"/>
    <property type="match status" value="1"/>
</dbReference>
<accession>A0ABU1UXD9</accession>
<dbReference type="CDD" id="cd03352">
    <property type="entry name" value="LbH_LpxD"/>
    <property type="match status" value="1"/>
</dbReference>
<proteinExistence type="inferred from homology"/>
<dbReference type="InterPro" id="IPR020573">
    <property type="entry name" value="UDP_GlcNAc_AcTrfase_non-rep"/>
</dbReference>
<keyword evidence="3 7" id="KW-0808">Transferase</keyword>
<comment type="caution">
    <text evidence="9">The sequence shown here is derived from an EMBL/GenBank/DDBJ whole genome shotgun (WGS) entry which is preliminary data.</text>
</comment>
<dbReference type="SUPFAM" id="SSF51161">
    <property type="entry name" value="Trimeric LpxA-like enzymes"/>
    <property type="match status" value="1"/>
</dbReference>
<gene>
    <name evidence="7" type="primary">lpxD</name>
    <name evidence="9" type="ORF">J2X05_001887</name>
</gene>
<dbReference type="Gene3D" id="1.20.5.170">
    <property type="match status" value="1"/>
</dbReference>
<feature type="domain" description="UDP-3-O-[3-hydroxymyristoyl] glucosamine N-acyltransferase non-repeat region" evidence="8">
    <location>
        <begin position="24"/>
        <end position="89"/>
    </location>
</feature>
<dbReference type="PANTHER" id="PTHR43378">
    <property type="entry name" value="UDP-3-O-ACYLGLUCOSAMINE N-ACYLTRANSFERASE"/>
    <property type="match status" value="1"/>
</dbReference>
<dbReference type="GO" id="GO:0103118">
    <property type="term" value="F:UDP-3-O-[(3R)-3-hydroxyacyl]-glucosamine N-acyltransferase activity"/>
    <property type="evidence" value="ECO:0007669"/>
    <property type="project" value="UniProtKB-EC"/>
</dbReference>
<evidence type="ECO:0000256" key="1">
    <source>
        <dbReference type="ARBA" id="ARBA00022516"/>
    </source>
</evidence>
<comment type="pathway">
    <text evidence="7">Bacterial outer membrane biogenesis; LPS lipid A biosynthesis.</text>
</comment>
<evidence type="ECO:0000256" key="5">
    <source>
        <dbReference type="ARBA" id="ARBA00023098"/>
    </source>
</evidence>
<protein>
    <recommendedName>
        <fullName evidence="7">UDP-3-O-acylglucosamine N-acyltransferase</fullName>
        <ecNumber evidence="7">2.3.1.191</ecNumber>
    </recommendedName>
</protein>
<dbReference type="Proteomes" id="UP001253595">
    <property type="component" value="Unassembled WGS sequence"/>
</dbReference>
<evidence type="ECO:0000256" key="4">
    <source>
        <dbReference type="ARBA" id="ARBA00022737"/>
    </source>
</evidence>
<dbReference type="EMBL" id="JAVDVX010000003">
    <property type="protein sequence ID" value="MDR7089865.1"/>
    <property type="molecule type" value="Genomic_DNA"/>
</dbReference>
<keyword evidence="2 7" id="KW-0441">Lipid A biosynthesis</keyword>
<evidence type="ECO:0000256" key="6">
    <source>
        <dbReference type="ARBA" id="ARBA00023315"/>
    </source>
</evidence>
<dbReference type="Pfam" id="PF04613">
    <property type="entry name" value="LpxD"/>
    <property type="match status" value="1"/>
</dbReference>
<dbReference type="HAMAP" id="MF_00523">
    <property type="entry name" value="LpxD"/>
    <property type="match status" value="1"/>
</dbReference>
<comment type="catalytic activity">
    <reaction evidence="7">
        <text>a UDP-3-O-[(3R)-3-hydroxyacyl]-alpha-D-glucosamine + a (3R)-hydroxyacyl-[ACP] = a UDP-2-N,3-O-bis[(3R)-3-hydroxyacyl]-alpha-D-glucosamine + holo-[ACP] + H(+)</text>
        <dbReference type="Rhea" id="RHEA:53836"/>
        <dbReference type="Rhea" id="RHEA-COMP:9685"/>
        <dbReference type="Rhea" id="RHEA-COMP:9945"/>
        <dbReference type="ChEBI" id="CHEBI:15378"/>
        <dbReference type="ChEBI" id="CHEBI:64479"/>
        <dbReference type="ChEBI" id="CHEBI:78827"/>
        <dbReference type="ChEBI" id="CHEBI:137740"/>
        <dbReference type="ChEBI" id="CHEBI:137748"/>
        <dbReference type="EC" id="2.3.1.191"/>
    </reaction>
</comment>
<feature type="active site" description="Proton acceptor" evidence="7">
    <location>
        <position position="240"/>
    </location>
</feature>
<keyword evidence="5 7" id="KW-0443">Lipid metabolism</keyword>
<reference evidence="9 10" key="1">
    <citation type="submission" date="2023-07" db="EMBL/GenBank/DDBJ databases">
        <title>Sorghum-associated microbial communities from plants grown in Nebraska, USA.</title>
        <authorList>
            <person name="Schachtman D."/>
        </authorList>
    </citation>
    <scope>NUCLEOTIDE SEQUENCE [LARGE SCALE GENOMIC DNA]</scope>
    <source>
        <strain evidence="9 10">BE190</strain>
    </source>
</reference>
<keyword evidence="6 7" id="KW-0012">Acyltransferase</keyword>
<dbReference type="Gene3D" id="3.40.1390.10">
    <property type="entry name" value="MurE/MurF, N-terminal domain"/>
    <property type="match status" value="1"/>
</dbReference>
<dbReference type="InterPro" id="IPR011004">
    <property type="entry name" value="Trimer_LpxA-like_sf"/>
</dbReference>
<comment type="similarity">
    <text evidence="7">Belongs to the transferase hexapeptide repeat family. LpxD subfamily.</text>
</comment>
<keyword evidence="10" id="KW-1185">Reference proteome</keyword>
<dbReference type="PANTHER" id="PTHR43378:SF2">
    <property type="entry name" value="UDP-3-O-ACYLGLUCOSAMINE N-ACYLTRANSFERASE 1, MITOCHONDRIAL-RELATED"/>
    <property type="match status" value="1"/>
</dbReference>